<dbReference type="InterPro" id="IPR032627">
    <property type="entry name" value="DUF4876"/>
</dbReference>
<comment type="caution">
    <text evidence="2">The sequence shown here is derived from an EMBL/GenBank/DDBJ whole genome shotgun (WGS) entry which is preliminary data.</text>
</comment>
<accession>A0ABP7Z346</accession>
<evidence type="ECO:0000313" key="3">
    <source>
        <dbReference type="Proteomes" id="UP001500101"/>
    </source>
</evidence>
<dbReference type="Proteomes" id="UP001500101">
    <property type="component" value="Unassembled WGS sequence"/>
</dbReference>
<keyword evidence="3" id="KW-1185">Reference proteome</keyword>
<name>A0ABP7Z346_9SPHI</name>
<reference evidence="3" key="1">
    <citation type="journal article" date="2019" name="Int. J. Syst. Evol. Microbiol.">
        <title>The Global Catalogue of Microorganisms (GCM) 10K type strain sequencing project: providing services to taxonomists for standard genome sequencing and annotation.</title>
        <authorList>
            <consortium name="The Broad Institute Genomics Platform"/>
            <consortium name="The Broad Institute Genome Sequencing Center for Infectious Disease"/>
            <person name="Wu L."/>
            <person name="Ma J."/>
        </authorList>
    </citation>
    <scope>NUCLEOTIDE SEQUENCE [LARGE SCALE GENOMIC DNA]</scope>
    <source>
        <strain evidence="3">JCM 16704</strain>
    </source>
</reference>
<gene>
    <name evidence="2" type="ORF">GCM10022216_31170</name>
</gene>
<proteinExistence type="predicted"/>
<organism evidence="2 3">
    <name type="scientific">Sphingobacterium kyonggiense</name>
    <dbReference type="NCBI Taxonomy" id="714075"/>
    <lineage>
        <taxon>Bacteria</taxon>
        <taxon>Pseudomonadati</taxon>
        <taxon>Bacteroidota</taxon>
        <taxon>Sphingobacteriia</taxon>
        <taxon>Sphingobacteriales</taxon>
        <taxon>Sphingobacteriaceae</taxon>
        <taxon>Sphingobacterium</taxon>
    </lineage>
</organism>
<evidence type="ECO:0000256" key="1">
    <source>
        <dbReference type="SAM" id="SignalP"/>
    </source>
</evidence>
<dbReference type="PROSITE" id="PS51257">
    <property type="entry name" value="PROKAR_LIPOPROTEIN"/>
    <property type="match status" value="1"/>
</dbReference>
<evidence type="ECO:0000313" key="2">
    <source>
        <dbReference type="EMBL" id="GAA4146354.1"/>
    </source>
</evidence>
<feature type="signal peptide" evidence="1">
    <location>
        <begin position="1"/>
        <end position="18"/>
    </location>
</feature>
<keyword evidence="1" id="KW-0732">Signal</keyword>
<dbReference type="EMBL" id="BAAAZI010000012">
    <property type="protein sequence ID" value="GAA4146354.1"/>
    <property type="molecule type" value="Genomic_DNA"/>
</dbReference>
<sequence length="438" mass="48590">MKKILLFFSALAIFASCSKDGPETATANLDLQLSYANESYNTALKDKEVTIRFKNLLNGSISEVKQKNGLIQIPNLSPGSYDLEASITFTQDEFKLLTNEDINMTSITFNASAKKVEIINNKELQLELVAGVMGDFIIKQIYYAGSDRTNGAIFRDQFFEIYNNTDQVLYADSLYFGRLWGKQTPSDTKHHFQPNGQFDWSKSADMTMGNAANTDYVYLRDLFMIPGTGKTYPIQPGESIVIAQNALNHKVPFTGNNGKEVSVKDPSLTVDLSKANFEVYYGDLPGETPFASDINNPNVPNVEVINYQGNDWLLDNLGRDSYYIFKGKTRAEVLALKSYAAPTTALPGPDATKYRQLPISWILDGVEVQPNVESSQIPKKLNAFIDAGFQVVPNGAYSSQSIIRKTESQVGGRKILQDSNNSSNDFISIKAEPRAFAN</sequence>
<protein>
    <submittedName>
        <fullName evidence="2">DUF4876 domain-containing protein</fullName>
    </submittedName>
</protein>
<feature type="chain" id="PRO_5046453573" evidence="1">
    <location>
        <begin position="19"/>
        <end position="438"/>
    </location>
</feature>
<dbReference type="RefSeq" id="WP_344675713.1">
    <property type="nucleotide sequence ID" value="NZ_BAAAZI010000012.1"/>
</dbReference>
<dbReference type="Pfam" id="PF16215">
    <property type="entry name" value="DUF4876"/>
    <property type="match status" value="1"/>
</dbReference>